<keyword evidence="4" id="KW-1185">Reference proteome</keyword>
<dbReference type="Proteomes" id="UP000828390">
    <property type="component" value="Unassembled WGS sequence"/>
</dbReference>
<accession>A0A9D4REC6</accession>
<keyword evidence="1" id="KW-0175">Coiled coil</keyword>
<organism evidence="3 4">
    <name type="scientific">Dreissena polymorpha</name>
    <name type="common">Zebra mussel</name>
    <name type="synonym">Mytilus polymorpha</name>
    <dbReference type="NCBI Taxonomy" id="45954"/>
    <lineage>
        <taxon>Eukaryota</taxon>
        <taxon>Metazoa</taxon>
        <taxon>Spiralia</taxon>
        <taxon>Lophotrochozoa</taxon>
        <taxon>Mollusca</taxon>
        <taxon>Bivalvia</taxon>
        <taxon>Autobranchia</taxon>
        <taxon>Heteroconchia</taxon>
        <taxon>Euheterodonta</taxon>
        <taxon>Imparidentia</taxon>
        <taxon>Neoheterodontei</taxon>
        <taxon>Myida</taxon>
        <taxon>Dreissenoidea</taxon>
        <taxon>Dreissenidae</taxon>
        <taxon>Dreissena</taxon>
    </lineage>
</organism>
<feature type="region of interest" description="Disordered" evidence="2">
    <location>
        <begin position="96"/>
        <end position="119"/>
    </location>
</feature>
<comment type="caution">
    <text evidence="3">The sequence shown here is derived from an EMBL/GenBank/DDBJ whole genome shotgun (WGS) entry which is preliminary data.</text>
</comment>
<evidence type="ECO:0000256" key="1">
    <source>
        <dbReference type="SAM" id="Coils"/>
    </source>
</evidence>
<evidence type="ECO:0000313" key="3">
    <source>
        <dbReference type="EMBL" id="KAH3865366.1"/>
    </source>
</evidence>
<feature type="coiled-coil region" evidence="1">
    <location>
        <begin position="129"/>
        <end position="158"/>
    </location>
</feature>
<proteinExistence type="predicted"/>
<name>A0A9D4REC6_DREPO</name>
<sequence length="169" mass="20362">MAQSGLGLGFGLVLGYKEASTLHKYARTTSLEQFRNNAEEKYRKRDREIRQEGENLEDSDRFLEESRMEQRKRINSLGSNVGDLVTVDEYVGDTEQTQTKTFKHQKSAQQQETETDSRYGRQAQIIRNRDENERTERELELRRRLLELENRESKHREREEHMYEYWKRK</sequence>
<reference evidence="3" key="1">
    <citation type="journal article" date="2019" name="bioRxiv">
        <title>The Genome of the Zebra Mussel, Dreissena polymorpha: A Resource for Invasive Species Research.</title>
        <authorList>
            <person name="McCartney M.A."/>
            <person name="Auch B."/>
            <person name="Kono T."/>
            <person name="Mallez S."/>
            <person name="Zhang Y."/>
            <person name="Obille A."/>
            <person name="Becker A."/>
            <person name="Abrahante J.E."/>
            <person name="Garbe J."/>
            <person name="Badalamenti J.P."/>
            <person name="Herman A."/>
            <person name="Mangelson H."/>
            <person name="Liachko I."/>
            <person name="Sullivan S."/>
            <person name="Sone E.D."/>
            <person name="Koren S."/>
            <person name="Silverstein K.A.T."/>
            <person name="Beckman K.B."/>
            <person name="Gohl D.M."/>
        </authorList>
    </citation>
    <scope>NUCLEOTIDE SEQUENCE</scope>
    <source>
        <strain evidence="3">Duluth1</strain>
        <tissue evidence="3">Whole animal</tissue>
    </source>
</reference>
<evidence type="ECO:0000256" key="2">
    <source>
        <dbReference type="SAM" id="MobiDB-lite"/>
    </source>
</evidence>
<protein>
    <submittedName>
        <fullName evidence="3">Uncharacterized protein</fullName>
    </submittedName>
</protein>
<gene>
    <name evidence="3" type="ORF">DPMN_028405</name>
</gene>
<reference evidence="3" key="2">
    <citation type="submission" date="2020-11" db="EMBL/GenBank/DDBJ databases">
        <authorList>
            <person name="McCartney M.A."/>
            <person name="Auch B."/>
            <person name="Kono T."/>
            <person name="Mallez S."/>
            <person name="Becker A."/>
            <person name="Gohl D.M."/>
            <person name="Silverstein K.A.T."/>
            <person name="Koren S."/>
            <person name="Bechman K.B."/>
            <person name="Herman A."/>
            <person name="Abrahante J.E."/>
            <person name="Garbe J."/>
        </authorList>
    </citation>
    <scope>NUCLEOTIDE SEQUENCE</scope>
    <source>
        <strain evidence="3">Duluth1</strain>
        <tissue evidence="3">Whole animal</tissue>
    </source>
</reference>
<evidence type="ECO:0000313" key="4">
    <source>
        <dbReference type="Proteomes" id="UP000828390"/>
    </source>
</evidence>
<dbReference type="AlphaFoldDB" id="A0A9D4REC6"/>
<dbReference type="EMBL" id="JAIWYP010000002">
    <property type="protein sequence ID" value="KAH3865366.1"/>
    <property type="molecule type" value="Genomic_DNA"/>
</dbReference>